<feature type="region of interest" description="Disordered" evidence="9">
    <location>
        <begin position="40"/>
        <end position="70"/>
    </location>
</feature>
<proteinExistence type="predicted"/>
<dbReference type="GO" id="GO:0017136">
    <property type="term" value="F:histone deacetylase activity, NAD-dependent"/>
    <property type="evidence" value="ECO:0007669"/>
    <property type="project" value="TreeGrafter"/>
</dbReference>
<protein>
    <recommendedName>
        <fullName evidence="10">Deacetylase sirtuin-type domain-containing protein</fullName>
    </recommendedName>
</protein>
<dbReference type="GO" id="GO:0140773">
    <property type="term" value="F:NAD-dependent protein demyristoylase activity"/>
    <property type="evidence" value="ECO:0007669"/>
    <property type="project" value="RHEA"/>
</dbReference>
<evidence type="ECO:0000256" key="7">
    <source>
        <dbReference type="ARBA" id="ARBA00048905"/>
    </source>
</evidence>
<comment type="catalytic activity">
    <reaction evidence="6">
        <text>N(6)-hexadecanoyl-L-lysyl-[protein] + NAD(+) + H2O = 2''-O-hexadecanoyl-ADP-D-ribose + nicotinamide + L-lysyl-[protein]</text>
        <dbReference type="Rhea" id="RHEA:70563"/>
        <dbReference type="Rhea" id="RHEA-COMP:9752"/>
        <dbReference type="Rhea" id="RHEA-COMP:14175"/>
        <dbReference type="ChEBI" id="CHEBI:15377"/>
        <dbReference type="ChEBI" id="CHEBI:17154"/>
        <dbReference type="ChEBI" id="CHEBI:29969"/>
        <dbReference type="ChEBI" id="CHEBI:57540"/>
        <dbReference type="ChEBI" id="CHEBI:138936"/>
        <dbReference type="ChEBI" id="CHEBI:189673"/>
    </reaction>
    <physiologicalReaction direction="left-to-right" evidence="6">
        <dbReference type="Rhea" id="RHEA:70564"/>
    </physiologicalReaction>
</comment>
<dbReference type="PANTHER" id="PTHR11085">
    <property type="entry name" value="NAD-DEPENDENT PROTEIN DEACYLASE SIRTUIN-5, MITOCHONDRIAL-RELATED"/>
    <property type="match status" value="1"/>
</dbReference>
<dbReference type="STRING" id="7217.B3MSP8"/>
<dbReference type="Proteomes" id="UP000007801">
    <property type="component" value="Unassembled WGS sequence"/>
</dbReference>
<dbReference type="GO" id="GO:0140774">
    <property type="term" value="F:NAD-dependent protein depalmitoylase activity"/>
    <property type="evidence" value="ECO:0007669"/>
    <property type="project" value="RHEA"/>
</dbReference>
<dbReference type="CDD" id="cd01408">
    <property type="entry name" value="SIRT1"/>
    <property type="match status" value="1"/>
</dbReference>
<comment type="catalytic activity">
    <reaction evidence="7">
        <text>N(6)-tetradecanoyl-L-lysyl-[protein] + NAD(+) + H2O = 2''-O-tetradecanoyl-ADP-D-ribose + nicotinamide + L-lysyl-[protein]</text>
        <dbReference type="Rhea" id="RHEA:70567"/>
        <dbReference type="Rhea" id="RHEA-COMP:9752"/>
        <dbReference type="Rhea" id="RHEA-COMP:15437"/>
        <dbReference type="ChEBI" id="CHEBI:15377"/>
        <dbReference type="ChEBI" id="CHEBI:17154"/>
        <dbReference type="ChEBI" id="CHEBI:29969"/>
        <dbReference type="ChEBI" id="CHEBI:57540"/>
        <dbReference type="ChEBI" id="CHEBI:141129"/>
        <dbReference type="ChEBI" id="CHEBI:189674"/>
    </reaction>
    <physiologicalReaction direction="left-to-right" evidence="7">
        <dbReference type="Rhea" id="RHEA:70568"/>
    </physiologicalReaction>
</comment>
<feature type="domain" description="Deacetylase sirtuin-type" evidence="10">
    <location>
        <begin position="102"/>
        <end position="380"/>
    </location>
</feature>
<dbReference type="GeneID" id="6505671"/>
<dbReference type="PROSITE" id="PS50305">
    <property type="entry name" value="SIRTUIN"/>
    <property type="match status" value="1"/>
</dbReference>
<dbReference type="Pfam" id="PF02146">
    <property type="entry name" value="SIR2"/>
    <property type="match status" value="1"/>
</dbReference>
<dbReference type="AlphaFoldDB" id="B3MSP8"/>
<keyword evidence="11" id="KW-0378">Hydrolase</keyword>
<dbReference type="FunCoup" id="B3MSP8">
    <property type="interactions" value="2013"/>
</dbReference>
<reference evidence="11 12" key="1">
    <citation type="journal article" date="2007" name="Nature">
        <title>Evolution of genes and genomes on the Drosophila phylogeny.</title>
        <authorList>
            <consortium name="Drosophila 12 Genomes Consortium"/>
            <person name="Clark A.G."/>
            <person name="Eisen M.B."/>
            <person name="Smith D.R."/>
            <person name="Bergman C.M."/>
            <person name="Oliver B."/>
            <person name="Markow T.A."/>
            <person name="Kaufman T.C."/>
            <person name="Kellis M."/>
            <person name="Gelbart W."/>
            <person name="Iyer V.N."/>
            <person name="Pollard D.A."/>
            <person name="Sackton T.B."/>
            <person name="Larracuente A.M."/>
            <person name="Singh N.D."/>
            <person name="Abad J.P."/>
            <person name="Abt D.N."/>
            <person name="Adryan B."/>
            <person name="Aguade M."/>
            <person name="Akashi H."/>
            <person name="Anderson W.W."/>
            <person name="Aquadro C.F."/>
            <person name="Ardell D.H."/>
            <person name="Arguello R."/>
            <person name="Artieri C.G."/>
            <person name="Barbash D.A."/>
            <person name="Barker D."/>
            <person name="Barsanti P."/>
            <person name="Batterham P."/>
            <person name="Batzoglou S."/>
            <person name="Begun D."/>
            <person name="Bhutkar A."/>
            <person name="Blanco E."/>
            <person name="Bosak S.A."/>
            <person name="Bradley R.K."/>
            <person name="Brand A.D."/>
            <person name="Brent M.R."/>
            <person name="Brooks A.N."/>
            <person name="Brown R.H."/>
            <person name="Butlin R.K."/>
            <person name="Caggese C."/>
            <person name="Calvi B.R."/>
            <person name="Bernardo de Carvalho A."/>
            <person name="Caspi A."/>
            <person name="Castrezana S."/>
            <person name="Celniker S.E."/>
            <person name="Chang J.L."/>
            <person name="Chapple C."/>
            <person name="Chatterji S."/>
            <person name="Chinwalla A."/>
            <person name="Civetta A."/>
            <person name="Clifton S.W."/>
            <person name="Comeron J.M."/>
            <person name="Costello J.C."/>
            <person name="Coyne J.A."/>
            <person name="Daub J."/>
            <person name="David R.G."/>
            <person name="Delcher A.L."/>
            <person name="Delehaunty K."/>
            <person name="Do C.B."/>
            <person name="Ebling H."/>
            <person name="Edwards K."/>
            <person name="Eickbush T."/>
            <person name="Evans J.D."/>
            <person name="Filipski A."/>
            <person name="Findeiss S."/>
            <person name="Freyhult E."/>
            <person name="Fulton L."/>
            <person name="Fulton R."/>
            <person name="Garcia A.C."/>
            <person name="Gardiner A."/>
            <person name="Garfield D.A."/>
            <person name="Garvin B.E."/>
            <person name="Gibson G."/>
            <person name="Gilbert D."/>
            <person name="Gnerre S."/>
            <person name="Godfrey J."/>
            <person name="Good R."/>
            <person name="Gotea V."/>
            <person name="Gravely B."/>
            <person name="Greenberg A.J."/>
            <person name="Griffiths-Jones S."/>
            <person name="Gross S."/>
            <person name="Guigo R."/>
            <person name="Gustafson E.A."/>
            <person name="Haerty W."/>
            <person name="Hahn M.W."/>
            <person name="Halligan D.L."/>
            <person name="Halpern A.L."/>
            <person name="Halter G.M."/>
            <person name="Han M.V."/>
            <person name="Heger A."/>
            <person name="Hillier L."/>
            <person name="Hinrichs A.S."/>
            <person name="Holmes I."/>
            <person name="Hoskins R.A."/>
            <person name="Hubisz M.J."/>
            <person name="Hultmark D."/>
            <person name="Huntley M.A."/>
            <person name="Jaffe D.B."/>
            <person name="Jagadeeshan S."/>
            <person name="Jeck W.R."/>
            <person name="Johnson J."/>
            <person name="Jones C.D."/>
            <person name="Jordan W.C."/>
            <person name="Karpen G.H."/>
            <person name="Kataoka E."/>
            <person name="Keightley P.D."/>
            <person name="Kheradpour P."/>
            <person name="Kirkness E.F."/>
            <person name="Koerich L.B."/>
            <person name="Kristiansen K."/>
            <person name="Kudrna D."/>
            <person name="Kulathinal R.J."/>
            <person name="Kumar S."/>
            <person name="Kwok R."/>
            <person name="Lander E."/>
            <person name="Langley C.H."/>
            <person name="Lapoint R."/>
            <person name="Lazzaro B.P."/>
            <person name="Lee S.J."/>
            <person name="Levesque L."/>
            <person name="Li R."/>
            <person name="Lin C.F."/>
            <person name="Lin M.F."/>
            <person name="Lindblad-Toh K."/>
            <person name="Llopart A."/>
            <person name="Long M."/>
            <person name="Low L."/>
            <person name="Lozovsky E."/>
            <person name="Lu J."/>
            <person name="Luo M."/>
            <person name="Machado C.A."/>
            <person name="Makalowski W."/>
            <person name="Marzo M."/>
            <person name="Matsuda M."/>
            <person name="Matzkin L."/>
            <person name="McAllister B."/>
            <person name="McBride C.S."/>
            <person name="McKernan B."/>
            <person name="McKernan K."/>
            <person name="Mendez-Lago M."/>
            <person name="Minx P."/>
            <person name="Mollenhauer M.U."/>
            <person name="Montooth K."/>
            <person name="Mount S.M."/>
            <person name="Mu X."/>
            <person name="Myers E."/>
            <person name="Negre B."/>
            <person name="Newfeld S."/>
            <person name="Nielsen R."/>
            <person name="Noor M.A."/>
            <person name="O'Grady P."/>
            <person name="Pachter L."/>
            <person name="Papaceit M."/>
            <person name="Parisi M.J."/>
            <person name="Parisi M."/>
            <person name="Parts L."/>
            <person name="Pedersen J.S."/>
            <person name="Pesole G."/>
            <person name="Phillippy A.M."/>
            <person name="Ponting C.P."/>
            <person name="Pop M."/>
            <person name="Porcelli D."/>
            <person name="Powell J.R."/>
            <person name="Prohaska S."/>
            <person name="Pruitt K."/>
            <person name="Puig M."/>
            <person name="Quesneville H."/>
            <person name="Ram K.R."/>
            <person name="Rand D."/>
            <person name="Rasmussen M.D."/>
            <person name="Reed L.K."/>
            <person name="Reenan R."/>
            <person name="Reily A."/>
            <person name="Remington K.A."/>
            <person name="Rieger T.T."/>
            <person name="Ritchie M.G."/>
            <person name="Robin C."/>
            <person name="Rogers Y.H."/>
            <person name="Rohde C."/>
            <person name="Rozas J."/>
            <person name="Rubenfield M.J."/>
            <person name="Ruiz A."/>
            <person name="Russo S."/>
            <person name="Salzberg S.L."/>
            <person name="Sanchez-Gracia A."/>
            <person name="Saranga D.J."/>
            <person name="Sato H."/>
            <person name="Schaeffer S.W."/>
            <person name="Schatz M.C."/>
            <person name="Schlenke T."/>
            <person name="Schwartz R."/>
            <person name="Segarra C."/>
            <person name="Singh R.S."/>
            <person name="Sirot L."/>
            <person name="Sirota M."/>
            <person name="Sisneros N.B."/>
            <person name="Smith C.D."/>
            <person name="Smith T.F."/>
            <person name="Spieth J."/>
            <person name="Stage D.E."/>
            <person name="Stark A."/>
            <person name="Stephan W."/>
            <person name="Strausberg R.L."/>
            <person name="Strempel S."/>
            <person name="Sturgill D."/>
            <person name="Sutton G."/>
            <person name="Sutton G.G."/>
            <person name="Tao W."/>
            <person name="Teichmann S."/>
            <person name="Tobari Y.N."/>
            <person name="Tomimura Y."/>
            <person name="Tsolas J.M."/>
            <person name="Valente V.L."/>
            <person name="Venter E."/>
            <person name="Venter J.C."/>
            <person name="Vicario S."/>
            <person name="Vieira F.G."/>
            <person name="Vilella A.J."/>
            <person name="Villasante A."/>
            <person name="Walenz B."/>
            <person name="Wang J."/>
            <person name="Wasserman M."/>
            <person name="Watts T."/>
            <person name="Wilson D."/>
            <person name="Wilson R.K."/>
            <person name="Wing R.A."/>
            <person name="Wolfner M.F."/>
            <person name="Wong A."/>
            <person name="Wong G.K."/>
            <person name="Wu C.I."/>
            <person name="Wu G."/>
            <person name="Yamamoto D."/>
            <person name="Yang H.P."/>
            <person name="Yang S.P."/>
            <person name="Yorke J.A."/>
            <person name="Yoshida K."/>
            <person name="Zdobnov E."/>
            <person name="Zhang P."/>
            <person name="Zhang Y."/>
            <person name="Zimin A.V."/>
            <person name="Baldwin J."/>
            <person name="Abdouelleil A."/>
            <person name="Abdulkadir J."/>
            <person name="Abebe A."/>
            <person name="Abera B."/>
            <person name="Abreu J."/>
            <person name="Acer S.C."/>
            <person name="Aftuck L."/>
            <person name="Alexander A."/>
            <person name="An P."/>
            <person name="Anderson E."/>
            <person name="Anderson S."/>
            <person name="Arachi H."/>
            <person name="Azer M."/>
            <person name="Bachantsang P."/>
            <person name="Barry A."/>
            <person name="Bayul T."/>
            <person name="Berlin A."/>
            <person name="Bessette D."/>
            <person name="Bloom T."/>
            <person name="Blye J."/>
            <person name="Boguslavskiy L."/>
            <person name="Bonnet C."/>
            <person name="Boukhgalter B."/>
            <person name="Bourzgui I."/>
            <person name="Brown A."/>
            <person name="Cahill P."/>
            <person name="Channer S."/>
            <person name="Cheshatsang Y."/>
            <person name="Chuda L."/>
            <person name="Citroen M."/>
            <person name="Collymore A."/>
            <person name="Cooke P."/>
            <person name="Costello M."/>
            <person name="D'Aco K."/>
            <person name="Daza R."/>
            <person name="De Haan G."/>
            <person name="DeGray S."/>
            <person name="DeMaso C."/>
            <person name="Dhargay N."/>
            <person name="Dooley K."/>
            <person name="Dooley E."/>
            <person name="Doricent M."/>
            <person name="Dorje P."/>
            <person name="Dorjee K."/>
            <person name="Dupes A."/>
            <person name="Elong R."/>
            <person name="Falk J."/>
            <person name="Farina A."/>
            <person name="Faro S."/>
            <person name="Ferguson D."/>
            <person name="Fisher S."/>
            <person name="Foley C.D."/>
            <person name="Franke A."/>
            <person name="Friedrich D."/>
            <person name="Gadbois L."/>
            <person name="Gearin G."/>
            <person name="Gearin C.R."/>
            <person name="Giannoukos G."/>
            <person name="Goode T."/>
            <person name="Graham J."/>
            <person name="Grandbois E."/>
            <person name="Grewal S."/>
            <person name="Gyaltsen K."/>
            <person name="Hafez N."/>
            <person name="Hagos B."/>
            <person name="Hall J."/>
            <person name="Henson C."/>
            <person name="Hollinger A."/>
            <person name="Honan T."/>
            <person name="Huard M.D."/>
            <person name="Hughes L."/>
            <person name="Hurhula B."/>
            <person name="Husby M.E."/>
            <person name="Kamat A."/>
            <person name="Kanga B."/>
            <person name="Kashin S."/>
            <person name="Khazanovich D."/>
            <person name="Kisner P."/>
            <person name="Lance K."/>
            <person name="Lara M."/>
            <person name="Lee W."/>
            <person name="Lennon N."/>
            <person name="Letendre F."/>
            <person name="LeVine R."/>
            <person name="Lipovsky A."/>
            <person name="Liu X."/>
            <person name="Liu J."/>
            <person name="Liu S."/>
            <person name="Lokyitsang T."/>
            <person name="Lokyitsang Y."/>
            <person name="Lubonja R."/>
            <person name="Lui A."/>
            <person name="MacDonald P."/>
            <person name="Magnisalis V."/>
            <person name="Maru K."/>
            <person name="Matthews C."/>
            <person name="McCusker W."/>
            <person name="McDonough S."/>
            <person name="Mehta T."/>
            <person name="Meldrim J."/>
            <person name="Meneus L."/>
            <person name="Mihai O."/>
            <person name="Mihalev A."/>
            <person name="Mihova T."/>
            <person name="Mittelman R."/>
            <person name="Mlenga V."/>
            <person name="Montmayeur A."/>
            <person name="Mulrain L."/>
            <person name="Navidi A."/>
            <person name="Naylor J."/>
            <person name="Negash T."/>
            <person name="Nguyen T."/>
            <person name="Nguyen N."/>
            <person name="Nicol R."/>
            <person name="Norbu C."/>
            <person name="Norbu N."/>
            <person name="Novod N."/>
            <person name="O'Neill B."/>
            <person name="Osman S."/>
            <person name="Markiewicz E."/>
            <person name="Oyono O.L."/>
            <person name="Patti C."/>
            <person name="Phunkhang P."/>
            <person name="Pierre F."/>
            <person name="Priest M."/>
            <person name="Raghuraman S."/>
            <person name="Rege F."/>
            <person name="Reyes R."/>
            <person name="Rise C."/>
            <person name="Rogov P."/>
            <person name="Ross K."/>
            <person name="Ryan E."/>
            <person name="Settipalli S."/>
            <person name="Shea T."/>
            <person name="Sherpa N."/>
            <person name="Shi L."/>
            <person name="Shih D."/>
            <person name="Sparrow T."/>
            <person name="Spaulding J."/>
            <person name="Stalker J."/>
            <person name="Stange-Thomann N."/>
            <person name="Stavropoulos S."/>
            <person name="Stone C."/>
            <person name="Strader C."/>
            <person name="Tesfaye S."/>
            <person name="Thomson T."/>
            <person name="Thoulutsang Y."/>
            <person name="Thoulutsang D."/>
            <person name="Topham K."/>
            <person name="Topping I."/>
            <person name="Tsamla T."/>
            <person name="Vassiliev H."/>
            <person name="Vo A."/>
            <person name="Wangchuk T."/>
            <person name="Wangdi T."/>
            <person name="Weiand M."/>
            <person name="Wilkinson J."/>
            <person name="Wilson A."/>
            <person name="Yadav S."/>
            <person name="Young G."/>
            <person name="Yu Q."/>
            <person name="Zembek L."/>
            <person name="Zhong D."/>
            <person name="Zimmer A."/>
            <person name="Zwirko Z."/>
            <person name="Jaffe D.B."/>
            <person name="Alvarez P."/>
            <person name="Brockman W."/>
            <person name="Butler J."/>
            <person name="Chin C."/>
            <person name="Gnerre S."/>
            <person name="Grabherr M."/>
            <person name="Kleber M."/>
            <person name="Mauceli E."/>
            <person name="MacCallum I."/>
        </authorList>
    </citation>
    <scope>NUCLEOTIDE SEQUENCE [LARGE SCALE GENOMIC DNA]</scope>
    <source>
        <strain evidence="12">Tucson 14024-0371.13</strain>
    </source>
</reference>
<evidence type="ECO:0000256" key="5">
    <source>
        <dbReference type="ARBA" id="ARBA00023027"/>
    </source>
</evidence>
<dbReference type="HOGENOM" id="CLU_023643_7_4_1"/>
<feature type="compositionally biased region" description="Basic and acidic residues" evidence="9">
    <location>
        <begin position="421"/>
        <end position="430"/>
    </location>
</feature>
<dbReference type="OrthoDB" id="420264at2759"/>
<evidence type="ECO:0000313" key="11">
    <source>
        <dbReference type="EMBL" id="EDV30288.2"/>
    </source>
</evidence>
<feature type="binding site" evidence="8">
    <location>
        <position position="240"/>
    </location>
    <ligand>
        <name>Zn(2+)</name>
        <dbReference type="ChEBI" id="CHEBI:29105"/>
    </ligand>
</feature>
<dbReference type="PANTHER" id="PTHR11085:SF6">
    <property type="entry name" value="NAD-DEPENDENT PROTEIN DEACETYLASE SIRTUIN-2"/>
    <property type="match status" value="1"/>
</dbReference>
<feature type="binding site" evidence="8">
    <location>
        <position position="243"/>
    </location>
    <ligand>
        <name>Zn(2+)</name>
        <dbReference type="ChEBI" id="CHEBI:29105"/>
    </ligand>
</feature>
<evidence type="ECO:0000256" key="2">
    <source>
        <dbReference type="ARBA" id="ARBA00022679"/>
    </source>
</evidence>
<evidence type="ECO:0000313" key="12">
    <source>
        <dbReference type="Proteomes" id="UP000007801"/>
    </source>
</evidence>
<feature type="binding site" evidence="8">
    <location>
        <position position="267"/>
    </location>
    <ligand>
        <name>Zn(2+)</name>
        <dbReference type="ChEBI" id="CHEBI:29105"/>
    </ligand>
</feature>
<evidence type="ECO:0000256" key="1">
    <source>
        <dbReference type="ARBA" id="ARBA00001947"/>
    </source>
</evidence>
<evidence type="ECO:0000256" key="9">
    <source>
        <dbReference type="SAM" id="MobiDB-lite"/>
    </source>
</evidence>
<keyword evidence="5" id="KW-0520">NAD</keyword>
<dbReference type="GO" id="GO:0070403">
    <property type="term" value="F:NAD+ binding"/>
    <property type="evidence" value="ECO:0007669"/>
    <property type="project" value="InterPro"/>
</dbReference>
<keyword evidence="12" id="KW-1185">Reference proteome</keyword>
<dbReference type="GO" id="GO:0005634">
    <property type="term" value="C:nucleus"/>
    <property type="evidence" value="ECO:0007669"/>
    <property type="project" value="TreeGrafter"/>
</dbReference>
<dbReference type="Gene3D" id="3.30.1600.10">
    <property type="entry name" value="SIR2/SIRT2 'Small Domain"/>
    <property type="match status" value="1"/>
</dbReference>
<organism evidence="11 12">
    <name type="scientific">Drosophila ananassae</name>
    <name type="common">Fruit fly</name>
    <dbReference type="NCBI Taxonomy" id="7217"/>
    <lineage>
        <taxon>Eukaryota</taxon>
        <taxon>Metazoa</taxon>
        <taxon>Ecdysozoa</taxon>
        <taxon>Arthropoda</taxon>
        <taxon>Hexapoda</taxon>
        <taxon>Insecta</taxon>
        <taxon>Pterygota</taxon>
        <taxon>Neoptera</taxon>
        <taxon>Endopterygota</taxon>
        <taxon>Diptera</taxon>
        <taxon>Brachycera</taxon>
        <taxon>Muscomorpha</taxon>
        <taxon>Ephydroidea</taxon>
        <taxon>Drosophilidae</taxon>
        <taxon>Drosophila</taxon>
        <taxon>Sophophora</taxon>
    </lineage>
</organism>
<keyword evidence="4 8" id="KW-0862">Zinc</keyword>
<feature type="compositionally biased region" description="Basic and acidic residues" evidence="9">
    <location>
        <begin position="45"/>
        <end position="54"/>
    </location>
</feature>
<evidence type="ECO:0000256" key="4">
    <source>
        <dbReference type="ARBA" id="ARBA00022833"/>
    </source>
</evidence>
<dbReference type="GO" id="GO:0046872">
    <property type="term" value="F:metal ion binding"/>
    <property type="evidence" value="ECO:0007669"/>
    <property type="project" value="UniProtKB-KW"/>
</dbReference>
<evidence type="ECO:0000256" key="8">
    <source>
        <dbReference type="PROSITE-ProRule" id="PRU00236"/>
    </source>
</evidence>
<dbReference type="InterPro" id="IPR029035">
    <property type="entry name" value="DHS-like_NAD/FAD-binding_dom"/>
</dbReference>
<dbReference type="InterPro" id="IPR050134">
    <property type="entry name" value="NAD-dep_sirtuin_deacylases"/>
</dbReference>
<keyword evidence="3 8" id="KW-0479">Metal-binding</keyword>
<comment type="cofactor">
    <cofactor evidence="1">
        <name>Zn(2+)</name>
        <dbReference type="ChEBI" id="CHEBI:29105"/>
    </cofactor>
</comment>
<feature type="compositionally biased region" description="Basic and acidic residues" evidence="9">
    <location>
        <begin position="390"/>
        <end position="405"/>
    </location>
</feature>
<name>B3MSP8_DROAN</name>
<evidence type="ECO:0000256" key="3">
    <source>
        <dbReference type="ARBA" id="ARBA00022723"/>
    </source>
</evidence>
<dbReference type="InterPro" id="IPR026591">
    <property type="entry name" value="Sirtuin_cat_small_dom_sf"/>
</dbReference>
<dbReference type="InterPro" id="IPR003000">
    <property type="entry name" value="Sirtuin"/>
</dbReference>
<keyword evidence="2" id="KW-0808">Transferase</keyword>
<sequence length="436" mass="49138">MRQRLDVLSGQKGNINQNKTEILKIIRNLRYYSHPRLRITTTMSKSDKKKDVKPPEATNSSSSDEDEGGEDKATMDMIRRFFAHTLNLGGSTDEKADLKVDKVIPDLSFEGFAAHWREHGFRKVVTMVGAGISTSAGIPDFRSPGSGLYSNLKKYKLPHPTAIFDLDYFETNPAPFFALAKELYPGSFIPTPAHYFVRLLDQKGLLQRHYTQNIDTLDRLTGLPEEKIIEAHGSFHTNHCLKCRKEYDMAWMKTEIFADRLPTCEVCKGVVKPDIVFFGENLPASFYESPNEDFRDCDLLIIMGTSLEVQPFASLVQRPGPRCLRLLINRDPVGQASFVPWMNPQEQSLSYGKPNNTRDVAYLGDCDAGVLALAKALGWEDELQQLIDTEKEKLEKKQPQRGESGEDHDDEPSTAANKAKPHSDKDDEPSSSRLPQ</sequence>
<dbReference type="GO" id="GO:0016787">
    <property type="term" value="F:hydrolase activity"/>
    <property type="evidence" value="ECO:0007669"/>
    <property type="project" value="UniProtKB-KW"/>
</dbReference>
<evidence type="ECO:0000259" key="10">
    <source>
        <dbReference type="PROSITE" id="PS50305"/>
    </source>
</evidence>
<feature type="active site" description="Proton acceptor" evidence="8">
    <location>
        <position position="232"/>
    </location>
</feature>
<dbReference type="InterPro" id="IPR026590">
    <property type="entry name" value="Ssirtuin_cat_dom"/>
</dbReference>
<dbReference type="eggNOG" id="KOG2682">
    <property type="taxonomic scope" value="Eukaryota"/>
</dbReference>
<dbReference type="KEGG" id="dan:6505671"/>
<accession>B3MSP8</accession>
<dbReference type="EMBL" id="CH902623">
    <property type="protein sequence ID" value="EDV30288.2"/>
    <property type="molecule type" value="Genomic_DNA"/>
</dbReference>
<feature type="binding site" evidence="8">
    <location>
        <position position="264"/>
    </location>
    <ligand>
        <name>Zn(2+)</name>
        <dbReference type="ChEBI" id="CHEBI:29105"/>
    </ligand>
</feature>
<dbReference type="SMR" id="B3MSP8"/>
<dbReference type="InParanoid" id="B3MSP8"/>
<dbReference type="Gene3D" id="3.40.50.1220">
    <property type="entry name" value="TPP-binding domain"/>
    <property type="match status" value="1"/>
</dbReference>
<evidence type="ECO:0000256" key="6">
    <source>
        <dbReference type="ARBA" id="ARBA00048378"/>
    </source>
</evidence>
<feature type="region of interest" description="Disordered" evidence="9">
    <location>
        <begin position="390"/>
        <end position="436"/>
    </location>
</feature>
<gene>
    <name evidence="11" type="primary">Dana\GF23025</name>
    <name evidence="11" type="synonym">dana_GLEANR_7557</name>
    <name evidence="11" type="ORF">GF23025</name>
</gene>
<dbReference type="SUPFAM" id="SSF52467">
    <property type="entry name" value="DHS-like NAD/FAD-binding domain"/>
    <property type="match status" value="1"/>
</dbReference>